<protein>
    <submittedName>
        <fullName evidence="3">TIR domain-containing protein</fullName>
    </submittedName>
</protein>
<name>A0A561VDL7_9ACTN</name>
<feature type="domain" description="TIR" evidence="2">
    <location>
        <begin position="8"/>
        <end position="142"/>
    </location>
</feature>
<dbReference type="PANTHER" id="PTHR22662:SF0">
    <property type="entry name" value="TOLL_INTERLEUKIN-1 RECEPTOR DOMAIN-CONTAINING ADAPTER PROTEIN"/>
    <property type="match status" value="1"/>
</dbReference>
<dbReference type="Proteomes" id="UP000317685">
    <property type="component" value="Unassembled WGS sequence"/>
</dbReference>
<evidence type="ECO:0000259" key="2">
    <source>
        <dbReference type="PROSITE" id="PS50104"/>
    </source>
</evidence>
<accession>A0A561VDL7</accession>
<feature type="transmembrane region" description="Helical" evidence="1">
    <location>
        <begin position="41"/>
        <end position="60"/>
    </location>
</feature>
<dbReference type="InterPro" id="IPR000157">
    <property type="entry name" value="TIR_dom"/>
</dbReference>
<dbReference type="InterPro" id="IPR017279">
    <property type="entry name" value="Tol-interleuk_rcpt_adapt_Tirap"/>
</dbReference>
<keyword evidence="1" id="KW-0812">Transmembrane</keyword>
<dbReference type="GO" id="GO:0007165">
    <property type="term" value="P:signal transduction"/>
    <property type="evidence" value="ECO:0007669"/>
    <property type="project" value="InterPro"/>
</dbReference>
<dbReference type="AlphaFoldDB" id="A0A561VDL7"/>
<comment type="caution">
    <text evidence="3">The sequence shown here is derived from an EMBL/GenBank/DDBJ whole genome shotgun (WGS) entry which is preliminary data.</text>
</comment>
<dbReference type="PANTHER" id="PTHR22662">
    <property type="entry name" value="TIRAP"/>
    <property type="match status" value="1"/>
</dbReference>
<sequence>MTVARTDAPYDVFVSYSDADRDFAHRLYDALRRSKFRRRRLRVFFAPAAITVGESIPAAISQALDRSGCLVAVVTPAWLASEWSRLESDVAVWRDPAANHRLLLPLLLKTTAMPTLLSRIKYLDVREGRDLEEIMPDLIAAIRWSAAEAEERSQAAAERRDVLAAPILPWLGFGGPSFDFVWPEMIIDPSVSPLRHPGSDARLSNWLTSARTEAACFAVVGVAGAGKTTALRSLMLSGGGDLPSQRVFVHARDLPARASELATRSRRMARLALLVDGLDEAGEGLVETVSSHLGQLAAAGATIFFAARTDFFDRQSDILKRTLGMPREVLEVKSWTREDVLDFASGYAQRISDPSVSARAESIIDDVPGAAQMSSNPMRLTLLLYLLASGAAIDVVRLSEPYALYTMFYREWLTRERHRGTGGIDSSLVQKSHTALARWFYTNRGERARPEESIGADVWMALRTDSAFTELLDTAAGWGDESESIRGFRHETIGEFLIAQSVLDAFLAGGPAIDAALTVTVGDDVNSFVRSGLTDLGAARVSVIQQNLAARYDELEADSAGRDTDRSERLREQIIYYVGRLPVDEAPPMLVRAFTTESSPLLRRSAALGAILHGDDDAEIEYMALLDDPGEASLNRSVQMVYFGDVHGDLHTFVDGGQGWSKTRAAILRRLGGHSLRDRRLRWWDLKTLRSFLEARPGDTLSSAELAVVHGIDTAAEGGSERELAVGREVRLIDELVRGRPT</sequence>
<dbReference type="GO" id="GO:0005737">
    <property type="term" value="C:cytoplasm"/>
    <property type="evidence" value="ECO:0007669"/>
    <property type="project" value="TreeGrafter"/>
</dbReference>
<dbReference type="SUPFAM" id="SSF52200">
    <property type="entry name" value="Toll/Interleukin receptor TIR domain"/>
    <property type="match status" value="1"/>
</dbReference>
<dbReference type="GeneID" id="300131460"/>
<evidence type="ECO:0000313" key="3">
    <source>
        <dbReference type="EMBL" id="TWG09704.1"/>
    </source>
</evidence>
<dbReference type="Pfam" id="PF13676">
    <property type="entry name" value="TIR_2"/>
    <property type="match status" value="1"/>
</dbReference>
<dbReference type="RefSeq" id="WP_145785978.1">
    <property type="nucleotide sequence ID" value="NZ_VIWZ01000002.1"/>
</dbReference>
<dbReference type="GO" id="GO:0005886">
    <property type="term" value="C:plasma membrane"/>
    <property type="evidence" value="ECO:0007669"/>
    <property type="project" value="TreeGrafter"/>
</dbReference>
<reference evidence="3 4" key="1">
    <citation type="submission" date="2019-06" db="EMBL/GenBank/DDBJ databases">
        <title>Sequencing the genomes of 1000 actinobacteria strains.</title>
        <authorList>
            <person name="Klenk H.-P."/>
        </authorList>
    </citation>
    <scope>NUCLEOTIDE SEQUENCE [LARGE SCALE GENOMIC DNA]</scope>
    <source>
        <strain evidence="3 4">DSM 45885</strain>
    </source>
</reference>
<evidence type="ECO:0000313" key="4">
    <source>
        <dbReference type="Proteomes" id="UP000317685"/>
    </source>
</evidence>
<keyword evidence="1" id="KW-1133">Transmembrane helix</keyword>
<dbReference type="EMBL" id="VIWZ01000002">
    <property type="protein sequence ID" value="TWG09704.1"/>
    <property type="molecule type" value="Genomic_DNA"/>
</dbReference>
<evidence type="ECO:0000256" key="1">
    <source>
        <dbReference type="SAM" id="Phobius"/>
    </source>
</evidence>
<gene>
    <name evidence="3" type="ORF">FHU34_12153</name>
</gene>
<dbReference type="GO" id="GO:0035662">
    <property type="term" value="F:Toll-like receptor 4 binding"/>
    <property type="evidence" value="ECO:0007669"/>
    <property type="project" value="TreeGrafter"/>
</dbReference>
<dbReference type="OrthoDB" id="4302715at2"/>
<keyword evidence="4" id="KW-1185">Reference proteome</keyword>
<dbReference type="Gene3D" id="3.40.50.10140">
    <property type="entry name" value="Toll/interleukin-1 receptor homology (TIR) domain"/>
    <property type="match status" value="1"/>
</dbReference>
<proteinExistence type="predicted"/>
<dbReference type="InterPro" id="IPR035897">
    <property type="entry name" value="Toll_tir_struct_dom_sf"/>
</dbReference>
<dbReference type="PROSITE" id="PS50104">
    <property type="entry name" value="TIR"/>
    <property type="match status" value="1"/>
</dbReference>
<keyword evidence="1" id="KW-0472">Membrane</keyword>
<dbReference type="GO" id="GO:0035663">
    <property type="term" value="F:Toll-like receptor 2 binding"/>
    <property type="evidence" value="ECO:0007669"/>
    <property type="project" value="TreeGrafter"/>
</dbReference>
<organism evidence="3 4">
    <name type="scientific">Micromonospora taraxaci</name>
    <dbReference type="NCBI Taxonomy" id="1316803"/>
    <lineage>
        <taxon>Bacteria</taxon>
        <taxon>Bacillati</taxon>
        <taxon>Actinomycetota</taxon>
        <taxon>Actinomycetes</taxon>
        <taxon>Micromonosporales</taxon>
        <taxon>Micromonosporaceae</taxon>
        <taxon>Micromonospora</taxon>
    </lineage>
</organism>